<protein>
    <submittedName>
        <fullName evidence="2">Uncharacterized protein</fullName>
    </submittedName>
</protein>
<reference evidence="2" key="1">
    <citation type="journal article" date="2019" name="bioRxiv">
        <title>The Genome of the Zebra Mussel, Dreissena polymorpha: A Resource for Invasive Species Research.</title>
        <authorList>
            <person name="McCartney M.A."/>
            <person name="Auch B."/>
            <person name="Kono T."/>
            <person name="Mallez S."/>
            <person name="Zhang Y."/>
            <person name="Obille A."/>
            <person name="Becker A."/>
            <person name="Abrahante J.E."/>
            <person name="Garbe J."/>
            <person name="Badalamenti J.P."/>
            <person name="Herman A."/>
            <person name="Mangelson H."/>
            <person name="Liachko I."/>
            <person name="Sullivan S."/>
            <person name="Sone E.D."/>
            <person name="Koren S."/>
            <person name="Silverstein K.A.T."/>
            <person name="Beckman K.B."/>
            <person name="Gohl D.M."/>
        </authorList>
    </citation>
    <scope>NUCLEOTIDE SEQUENCE</scope>
    <source>
        <strain evidence="2">Duluth1</strain>
        <tissue evidence="2">Whole animal</tissue>
    </source>
</reference>
<sequence>MAADDVASPYVNVESNIVYIKKAKSCQDGELIYVANCQRKELHTLSWDGRVLSITCPFTNVYTRVNLSSSSSSRSSSSSITTTTSSSSSRSSSSSKFVVVVVEVVEVDVVVVVVVVLRTSSWLQAHKRYPVPTTSTCLNLSRIRTPHTDPVVEHFYTNGHSVADFRVMGLQKLNGFEEYRKTIEQLWKRKLRTFKPYGLNVKD</sequence>
<dbReference type="AlphaFoldDB" id="A0A9D4F3C7"/>
<reference evidence="2" key="2">
    <citation type="submission" date="2020-11" db="EMBL/GenBank/DDBJ databases">
        <authorList>
            <person name="McCartney M.A."/>
            <person name="Auch B."/>
            <person name="Kono T."/>
            <person name="Mallez S."/>
            <person name="Becker A."/>
            <person name="Gohl D.M."/>
            <person name="Silverstein K.A.T."/>
            <person name="Koren S."/>
            <person name="Bechman K.B."/>
            <person name="Herman A."/>
            <person name="Abrahante J.E."/>
            <person name="Garbe J."/>
        </authorList>
    </citation>
    <scope>NUCLEOTIDE SEQUENCE</scope>
    <source>
        <strain evidence="2">Duluth1</strain>
        <tissue evidence="2">Whole animal</tissue>
    </source>
</reference>
<dbReference type="EMBL" id="JAIWYP010000007">
    <property type="protein sequence ID" value="KAH3791634.1"/>
    <property type="molecule type" value="Genomic_DNA"/>
</dbReference>
<comment type="caution">
    <text evidence="2">The sequence shown here is derived from an EMBL/GenBank/DDBJ whole genome shotgun (WGS) entry which is preliminary data.</text>
</comment>
<keyword evidence="3" id="KW-1185">Reference proteome</keyword>
<evidence type="ECO:0000256" key="1">
    <source>
        <dbReference type="SAM" id="MobiDB-lite"/>
    </source>
</evidence>
<gene>
    <name evidence="2" type="ORF">DPMN_145123</name>
</gene>
<dbReference type="Proteomes" id="UP000828390">
    <property type="component" value="Unassembled WGS sequence"/>
</dbReference>
<organism evidence="2 3">
    <name type="scientific">Dreissena polymorpha</name>
    <name type="common">Zebra mussel</name>
    <name type="synonym">Mytilus polymorpha</name>
    <dbReference type="NCBI Taxonomy" id="45954"/>
    <lineage>
        <taxon>Eukaryota</taxon>
        <taxon>Metazoa</taxon>
        <taxon>Spiralia</taxon>
        <taxon>Lophotrochozoa</taxon>
        <taxon>Mollusca</taxon>
        <taxon>Bivalvia</taxon>
        <taxon>Autobranchia</taxon>
        <taxon>Heteroconchia</taxon>
        <taxon>Euheterodonta</taxon>
        <taxon>Imparidentia</taxon>
        <taxon>Neoheterodontei</taxon>
        <taxon>Myida</taxon>
        <taxon>Dreissenoidea</taxon>
        <taxon>Dreissenidae</taxon>
        <taxon>Dreissena</taxon>
    </lineage>
</organism>
<feature type="region of interest" description="Disordered" evidence="1">
    <location>
        <begin position="68"/>
        <end position="91"/>
    </location>
</feature>
<name>A0A9D4F3C7_DREPO</name>
<evidence type="ECO:0000313" key="3">
    <source>
        <dbReference type="Proteomes" id="UP000828390"/>
    </source>
</evidence>
<proteinExistence type="predicted"/>
<evidence type="ECO:0000313" key="2">
    <source>
        <dbReference type="EMBL" id="KAH3791634.1"/>
    </source>
</evidence>
<accession>A0A9D4F3C7</accession>